<keyword evidence="2" id="KW-1185">Reference proteome</keyword>
<dbReference type="STRING" id="278944.A0A4Z1HPK3"/>
<protein>
    <submittedName>
        <fullName evidence="1">Uncharacterized protein</fullName>
    </submittedName>
</protein>
<sequence>MYLPVLDYLFVGVTLSERIYLLEDFKQVVGSIVILASPLSATSLDRLLGVPEGIVDSRTDLLHFKREMNPFWVDEKDIYKKLATQCIELLSMGEHFKKDICNLLILEKL</sequence>
<dbReference type="Proteomes" id="UP000297452">
    <property type="component" value="Unassembled WGS sequence"/>
</dbReference>
<evidence type="ECO:0000313" key="1">
    <source>
        <dbReference type="EMBL" id="TGO50651.1"/>
    </source>
</evidence>
<comment type="caution">
    <text evidence="1">The sequence shown here is derived from an EMBL/GenBank/DDBJ whole genome shotgun (WGS) entry which is preliminary data.</text>
</comment>
<reference evidence="1 2" key="1">
    <citation type="submission" date="2017-12" db="EMBL/GenBank/DDBJ databases">
        <title>Comparative genomics of Botrytis spp.</title>
        <authorList>
            <person name="Valero-Jimenez C.A."/>
            <person name="Tapia P."/>
            <person name="Veloso J."/>
            <person name="Silva-Moreno E."/>
            <person name="Staats M."/>
            <person name="Valdes J.H."/>
            <person name="Van Kan J.A.L."/>
        </authorList>
    </citation>
    <scope>NUCLEOTIDE SEQUENCE [LARGE SCALE GENOMIC DNA]</scope>
    <source>
        <strain evidence="1 2">MUCL2120</strain>
    </source>
</reference>
<evidence type="ECO:0000313" key="2">
    <source>
        <dbReference type="Proteomes" id="UP000297452"/>
    </source>
</evidence>
<proteinExistence type="predicted"/>
<gene>
    <name evidence="1" type="ORF">BOTNAR_0385g00020</name>
</gene>
<name>A0A4Z1HPK3_9HELO</name>
<organism evidence="1 2">
    <name type="scientific">Botryotinia narcissicola</name>
    <dbReference type="NCBI Taxonomy" id="278944"/>
    <lineage>
        <taxon>Eukaryota</taxon>
        <taxon>Fungi</taxon>
        <taxon>Dikarya</taxon>
        <taxon>Ascomycota</taxon>
        <taxon>Pezizomycotina</taxon>
        <taxon>Leotiomycetes</taxon>
        <taxon>Helotiales</taxon>
        <taxon>Sclerotiniaceae</taxon>
        <taxon>Botryotinia</taxon>
    </lineage>
</organism>
<accession>A0A4Z1HPK3</accession>
<dbReference type="EMBL" id="PQXJ01000385">
    <property type="protein sequence ID" value="TGO50651.1"/>
    <property type="molecule type" value="Genomic_DNA"/>
</dbReference>
<dbReference type="OrthoDB" id="674604at2759"/>
<dbReference type="AlphaFoldDB" id="A0A4Z1HPK3"/>